<protein>
    <submittedName>
        <fullName evidence="1">Uncharacterized protein</fullName>
    </submittedName>
</protein>
<accession>A0ABD0URY0</accession>
<proteinExistence type="predicted"/>
<dbReference type="AlphaFoldDB" id="A0ABD0URY0"/>
<dbReference type="Proteomes" id="UP001552299">
    <property type="component" value="Unassembled WGS sequence"/>
</dbReference>
<evidence type="ECO:0000313" key="2">
    <source>
        <dbReference type="Proteomes" id="UP001552299"/>
    </source>
</evidence>
<gene>
    <name evidence="1" type="ORF">M5K25_015766</name>
</gene>
<organism evidence="1 2">
    <name type="scientific">Dendrobium thyrsiflorum</name>
    <name type="common">Pinecone-like raceme dendrobium</name>
    <name type="synonym">Orchid</name>
    <dbReference type="NCBI Taxonomy" id="117978"/>
    <lineage>
        <taxon>Eukaryota</taxon>
        <taxon>Viridiplantae</taxon>
        <taxon>Streptophyta</taxon>
        <taxon>Embryophyta</taxon>
        <taxon>Tracheophyta</taxon>
        <taxon>Spermatophyta</taxon>
        <taxon>Magnoliopsida</taxon>
        <taxon>Liliopsida</taxon>
        <taxon>Asparagales</taxon>
        <taxon>Orchidaceae</taxon>
        <taxon>Epidendroideae</taxon>
        <taxon>Malaxideae</taxon>
        <taxon>Dendrobiinae</taxon>
        <taxon>Dendrobium</taxon>
    </lineage>
</organism>
<reference evidence="1 2" key="1">
    <citation type="journal article" date="2024" name="Plant Biotechnol. J.">
        <title>Dendrobium thyrsiflorum genome and its molecular insights into genes involved in important horticultural traits.</title>
        <authorList>
            <person name="Chen B."/>
            <person name="Wang J.Y."/>
            <person name="Zheng P.J."/>
            <person name="Li K.L."/>
            <person name="Liang Y.M."/>
            <person name="Chen X.F."/>
            <person name="Zhang C."/>
            <person name="Zhao X."/>
            <person name="He X."/>
            <person name="Zhang G.Q."/>
            <person name="Liu Z.J."/>
            <person name="Xu Q."/>
        </authorList>
    </citation>
    <scope>NUCLEOTIDE SEQUENCE [LARGE SCALE GENOMIC DNA]</scope>
    <source>
        <strain evidence="1">GZMU011</strain>
    </source>
</reference>
<dbReference type="EMBL" id="JANQDX010000012">
    <property type="protein sequence ID" value="KAL0915354.1"/>
    <property type="molecule type" value="Genomic_DNA"/>
</dbReference>
<keyword evidence="2" id="KW-1185">Reference proteome</keyword>
<evidence type="ECO:0000313" key="1">
    <source>
        <dbReference type="EMBL" id="KAL0915354.1"/>
    </source>
</evidence>
<name>A0ABD0URY0_DENTH</name>
<sequence>MSERKGGLGLLLCANRERAGGGRAVLAKMERERDRLLRTGRSANIERAGRFRFCELAESDGGVANELGRRFGSLPMNWRDACAEYERLRQLSST</sequence>
<comment type="caution">
    <text evidence="1">The sequence shown here is derived from an EMBL/GenBank/DDBJ whole genome shotgun (WGS) entry which is preliminary data.</text>
</comment>